<dbReference type="EMBL" id="JBHSAB010000023">
    <property type="protein sequence ID" value="MFC3909443.1"/>
    <property type="molecule type" value="Genomic_DNA"/>
</dbReference>
<proteinExistence type="predicted"/>
<organism evidence="1 2">
    <name type="scientific">Legionella dresdenensis</name>
    <dbReference type="NCBI Taxonomy" id="450200"/>
    <lineage>
        <taxon>Bacteria</taxon>
        <taxon>Pseudomonadati</taxon>
        <taxon>Pseudomonadota</taxon>
        <taxon>Gammaproteobacteria</taxon>
        <taxon>Legionellales</taxon>
        <taxon>Legionellaceae</taxon>
        <taxon>Legionella</taxon>
    </lineage>
</organism>
<dbReference type="Proteomes" id="UP001595758">
    <property type="component" value="Unassembled WGS sequence"/>
</dbReference>
<reference evidence="2" key="1">
    <citation type="journal article" date="2019" name="Int. J. Syst. Evol. Microbiol.">
        <title>The Global Catalogue of Microorganisms (GCM) 10K type strain sequencing project: providing services to taxonomists for standard genome sequencing and annotation.</title>
        <authorList>
            <consortium name="The Broad Institute Genomics Platform"/>
            <consortium name="The Broad Institute Genome Sequencing Center for Infectious Disease"/>
            <person name="Wu L."/>
            <person name="Ma J."/>
        </authorList>
    </citation>
    <scope>NUCLEOTIDE SEQUENCE [LARGE SCALE GENOMIC DNA]</scope>
    <source>
        <strain evidence="2">CCUG 59858</strain>
    </source>
</reference>
<comment type="caution">
    <text evidence="1">The sequence shown here is derived from an EMBL/GenBank/DDBJ whole genome shotgun (WGS) entry which is preliminary data.</text>
</comment>
<evidence type="ECO:0000313" key="2">
    <source>
        <dbReference type="Proteomes" id="UP001595758"/>
    </source>
</evidence>
<gene>
    <name evidence="1" type="ORF">ACFORL_10205</name>
</gene>
<accession>A0ABV8CGL8</accession>
<protein>
    <submittedName>
        <fullName evidence="1">Uncharacterized protein</fullName>
    </submittedName>
</protein>
<dbReference type="InterPro" id="IPR016024">
    <property type="entry name" value="ARM-type_fold"/>
</dbReference>
<dbReference type="SUPFAM" id="SSF48371">
    <property type="entry name" value="ARM repeat"/>
    <property type="match status" value="1"/>
</dbReference>
<evidence type="ECO:0000313" key="1">
    <source>
        <dbReference type="EMBL" id="MFC3909443.1"/>
    </source>
</evidence>
<dbReference type="RefSeq" id="WP_382343662.1">
    <property type="nucleotide sequence ID" value="NZ_JBHSAB010000023.1"/>
</dbReference>
<keyword evidence="2" id="KW-1185">Reference proteome</keyword>
<name>A0ABV8CGL8_9GAMM</name>
<sequence>MNSCNKLIMLPTIIAAESDTVILFADILLPVFYYLPPDMLYKQCRLVDKNFKGLAELALLSRRDPDALRWQKRLLSDMTHGILNMNPVEINQKIKGQISKSFLRYVASPTSKFQAVFVAASLRKIDLMPEVTSLIQDLEPFLNDLNKEDLNQSIRKKAFALITMLAPAINEETQARLVMSALAMYKQSISNEFFILPSSAPFFPETGVDYIASAIPYLAQQARIDAIKTIVNYMKLRGGYYIYHLLSEELVRRFNKLEWSSLVHEMAMSVYALDSLRQKAVRGVRSLGWQTEEVSVPALIDQIKDRVDGRELDEVSFLIEYLRIVLPVIPEEALDSFVDLTLTCKVKSPYWPHNLYPVIIELGASDSIRIISPKLSQASIDRYADFIEDILSKLNINDSEAIFNVLKAITPRLSQASIDKYFKFIDVNLPATNNHLSKAALGLLECIAPMLSQAAIDKYVDFIEGHLSSSERYYALKKALNFLGFIAPRLSQQRLDSLVTVIIPNLMNHGRLTNIDERMNWYCLIKMIPYLGNNTLLTLLTYLTGLIQNNKIIPELAECLVKIKERLSDNVTSPAIVALSNNYFDYNYAHNNVIQALIPCYTVEEIHAFESRALQSNNKEILYYLYCMERMLPDIDEVKRKAFVKNNLSFFNHPQLEVRQAMFNFVMEALLTGMNLDPDIFCFLTNTNTVETIMARFLYRVLTKLNSEPAATPISTTTGQSLQTNGLFAIPKQHHTNPGQISPENRWGLENCTIL</sequence>